<dbReference type="Proteomes" id="UP000000466">
    <property type="component" value="Chromosome"/>
</dbReference>
<dbReference type="EMBL" id="CP003746">
    <property type="protein sequence ID" value="AFU99828.1"/>
    <property type="molecule type" value="Genomic_DNA"/>
</dbReference>
<dbReference type="RefSeq" id="WP_015047991.1">
    <property type="nucleotide sequence ID" value="NC_018868.3"/>
</dbReference>
<name>K4KP89_SIMAS</name>
<dbReference type="EMBL" id="CP003746">
    <property type="protein sequence ID" value="AFU99933.1"/>
    <property type="molecule type" value="Genomic_DNA"/>
</dbReference>
<evidence type="ECO:0000313" key="2">
    <source>
        <dbReference type="EMBL" id="AFU99933.1"/>
    </source>
</evidence>
<dbReference type="HOGENOM" id="CLU_2510883_0_0_6"/>
<accession>K4KP89</accession>
<dbReference type="AlphaFoldDB" id="K4KP89"/>
<gene>
    <name evidence="1" type="ordered locus">M5M_13420</name>
    <name evidence="2" type="ordered locus">M5M_13975</name>
</gene>
<protein>
    <submittedName>
        <fullName evidence="2">Uncharacterized protein</fullName>
    </submittedName>
</protein>
<evidence type="ECO:0000313" key="1">
    <source>
        <dbReference type="EMBL" id="AFU99828.1"/>
    </source>
</evidence>
<keyword evidence="3" id="KW-1185">Reference proteome</keyword>
<dbReference type="KEGG" id="saga:M5M_13420"/>
<evidence type="ECO:0000313" key="3">
    <source>
        <dbReference type="Proteomes" id="UP000000466"/>
    </source>
</evidence>
<sequence length="85" mass="9699">MSNIANALLGVMGWLEILEAEELDEDMIVKIQEELASAFAEFTEQEREIMRVQANSCLKESVEVNSPPDWINFYKNVVSNYGLED</sequence>
<organism evidence="2 3">
    <name type="scientific">Simiduia agarivorans (strain DSM 21679 / JCM 13881 / BCRC 17597 / SA1)</name>
    <dbReference type="NCBI Taxonomy" id="1117647"/>
    <lineage>
        <taxon>Bacteria</taxon>
        <taxon>Pseudomonadati</taxon>
        <taxon>Pseudomonadota</taxon>
        <taxon>Gammaproteobacteria</taxon>
        <taxon>Cellvibrionales</taxon>
        <taxon>Cellvibrionaceae</taxon>
        <taxon>Simiduia</taxon>
    </lineage>
</organism>
<reference evidence="2 3" key="1">
    <citation type="journal article" date="2013" name="Genome Announc.">
        <title>Complete genome sequence of Simiduia agarivorans SA1(T), a marine bacterium able to degrade a variety of polysaccharides.</title>
        <authorList>
            <person name="Lin S.Y."/>
            <person name="Shieh W.Y."/>
            <person name="Chen J.S."/>
            <person name="Tang S.L."/>
        </authorList>
    </citation>
    <scope>NUCLEOTIDE SEQUENCE [LARGE SCALE GENOMIC DNA]</scope>
    <source>
        <strain evidence="3">DSM 21679 / JCM 13881 / BCRC 17597 / SA1</strain>
        <strain evidence="2">SA1</strain>
    </source>
</reference>
<dbReference type="KEGG" id="saga:M5M_13975"/>
<proteinExistence type="predicted"/>